<gene>
    <name evidence="9" type="ORF">Csa_2G354000</name>
</gene>
<evidence type="ECO:0000256" key="6">
    <source>
        <dbReference type="ARBA" id="ARBA00023242"/>
    </source>
</evidence>
<dbReference type="PANTHER" id="PTHR32467">
    <property type="entry name" value="AP2-LIKE ETHYLENE-RESPONSIVE TRANSCRIPTION FACTOR"/>
    <property type="match status" value="1"/>
</dbReference>
<keyword evidence="5" id="KW-0804">Transcription</keyword>
<dbReference type="FunFam" id="3.30.730.10:FF:000002">
    <property type="entry name" value="AP2-like ethylene-responsive transcription factor"/>
    <property type="match status" value="1"/>
</dbReference>
<evidence type="ECO:0000256" key="1">
    <source>
        <dbReference type="ARBA" id="ARBA00004123"/>
    </source>
</evidence>
<dbReference type="PROSITE" id="PS51032">
    <property type="entry name" value="AP2_ERF"/>
    <property type="match status" value="2"/>
</dbReference>
<feature type="compositionally biased region" description="Low complexity" evidence="7">
    <location>
        <begin position="253"/>
        <end position="274"/>
    </location>
</feature>
<dbReference type="Pfam" id="PF00847">
    <property type="entry name" value="AP2"/>
    <property type="match status" value="2"/>
</dbReference>
<dbReference type="FunFam" id="3.30.730.10:FF:000003">
    <property type="entry name" value="AP2-like ethylene-responsive transcription factor ANT"/>
    <property type="match status" value="1"/>
</dbReference>
<dbReference type="KEGG" id="csv:101212797"/>
<comment type="subcellular location">
    <subcellularLocation>
        <location evidence="1">Nucleus</location>
    </subcellularLocation>
</comment>
<reference evidence="9 10" key="3">
    <citation type="journal article" date="2010" name="BMC Genomics">
        <title>Transcriptome sequencing and comparative analysis of cucumber flowers with different sex types.</title>
        <authorList>
            <person name="Guo S."/>
            <person name="Zheng Y."/>
            <person name="Joung J.G."/>
            <person name="Liu S."/>
            <person name="Zhang Z."/>
            <person name="Crasta O.R."/>
            <person name="Sobral B.W."/>
            <person name="Xu Y."/>
            <person name="Huang S."/>
            <person name="Fei Z."/>
        </authorList>
    </citation>
    <scope>NUCLEOTIDE SEQUENCE [LARGE SCALE GENOMIC DNA]</scope>
    <source>
        <strain evidence="10">cv. 9930</strain>
    </source>
</reference>
<feature type="region of interest" description="Disordered" evidence="7">
    <location>
        <begin position="253"/>
        <end position="300"/>
    </location>
</feature>
<dbReference type="STRING" id="3659.A0A0A0LKW8"/>
<dbReference type="InterPro" id="IPR036955">
    <property type="entry name" value="AP2/ERF_dom_sf"/>
</dbReference>
<feature type="region of interest" description="Disordered" evidence="7">
    <location>
        <begin position="1"/>
        <end position="22"/>
    </location>
</feature>
<accession>A0A0A0LKW8</accession>
<feature type="domain" description="AP2/ERF" evidence="8">
    <location>
        <begin position="312"/>
        <end position="378"/>
    </location>
</feature>
<dbReference type="Proteomes" id="UP000029981">
    <property type="component" value="Chromosome 2"/>
</dbReference>
<dbReference type="eggNOG" id="ENOG502QQ82">
    <property type="taxonomic scope" value="Eukaryota"/>
</dbReference>
<organism evidence="9 10">
    <name type="scientific">Cucumis sativus</name>
    <name type="common">Cucumber</name>
    <dbReference type="NCBI Taxonomy" id="3659"/>
    <lineage>
        <taxon>Eukaryota</taxon>
        <taxon>Viridiplantae</taxon>
        <taxon>Streptophyta</taxon>
        <taxon>Embryophyta</taxon>
        <taxon>Tracheophyta</taxon>
        <taxon>Spermatophyta</taxon>
        <taxon>Magnoliopsida</taxon>
        <taxon>eudicotyledons</taxon>
        <taxon>Gunneridae</taxon>
        <taxon>Pentapetalae</taxon>
        <taxon>rosids</taxon>
        <taxon>fabids</taxon>
        <taxon>Cucurbitales</taxon>
        <taxon>Cucurbitaceae</taxon>
        <taxon>Benincaseae</taxon>
        <taxon>Cucumis</taxon>
    </lineage>
</organism>
<feature type="domain" description="AP2/ERF" evidence="8">
    <location>
        <begin position="414"/>
        <end position="472"/>
    </location>
</feature>
<keyword evidence="6" id="KW-0539">Nucleus</keyword>
<evidence type="ECO:0000256" key="4">
    <source>
        <dbReference type="ARBA" id="ARBA00023125"/>
    </source>
</evidence>
<dbReference type="SMR" id="A0A0A0LKW8"/>
<evidence type="ECO:0000313" key="9">
    <source>
        <dbReference type="EMBL" id="KGN62423.1"/>
    </source>
</evidence>
<protein>
    <recommendedName>
        <fullName evidence="8">AP2/ERF domain-containing protein</fullName>
    </recommendedName>
</protein>
<dbReference type="SUPFAM" id="SSF54171">
    <property type="entry name" value="DNA-binding domain"/>
    <property type="match status" value="2"/>
</dbReference>
<dbReference type="InterPro" id="IPR016177">
    <property type="entry name" value="DNA-bd_dom_sf"/>
</dbReference>
<evidence type="ECO:0000256" key="3">
    <source>
        <dbReference type="ARBA" id="ARBA00023015"/>
    </source>
</evidence>
<dbReference type="AlphaFoldDB" id="A0A0A0LKW8"/>
<dbReference type="PRINTS" id="PR00367">
    <property type="entry name" value="ETHRSPELEMNT"/>
</dbReference>
<evidence type="ECO:0000256" key="7">
    <source>
        <dbReference type="SAM" id="MobiDB-lite"/>
    </source>
</evidence>
<dbReference type="Gramene" id="KGN62423">
    <property type="protein sequence ID" value="KGN62423"/>
    <property type="gene ID" value="Csa_2G354000"/>
</dbReference>
<dbReference type="SMART" id="SM00380">
    <property type="entry name" value="AP2"/>
    <property type="match status" value="2"/>
</dbReference>
<dbReference type="GO" id="GO:0003677">
    <property type="term" value="F:DNA binding"/>
    <property type="evidence" value="ECO:0007669"/>
    <property type="project" value="UniProtKB-KW"/>
</dbReference>
<reference evidence="9 10" key="4">
    <citation type="journal article" date="2011" name="BMC Genomics">
        <title>RNA-Seq improves annotation of protein-coding genes in the cucumber genome.</title>
        <authorList>
            <person name="Li Z."/>
            <person name="Zhang Z."/>
            <person name="Yan P."/>
            <person name="Huang S."/>
            <person name="Fei Z."/>
            <person name="Lin K."/>
        </authorList>
    </citation>
    <scope>NUCLEOTIDE SEQUENCE [LARGE SCALE GENOMIC DNA]</scope>
    <source>
        <strain evidence="10">cv. 9930</strain>
    </source>
</reference>
<keyword evidence="3" id="KW-0805">Transcription regulation</keyword>
<dbReference type="PANTHER" id="PTHR32467:SF157">
    <property type="entry name" value="AP2-LIKE ETHYLENE-RESPONSIVE TRANSCRIPTION FACTOR CRL5"/>
    <property type="match status" value="1"/>
</dbReference>
<dbReference type="CDD" id="cd00018">
    <property type="entry name" value="AP2"/>
    <property type="match status" value="2"/>
</dbReference>
<dbReference type="GO" id="GO:0003700">
    <property type="term" value="F:DNA-binding transcription factor activity"/>
    <property type="evidence" value="ECO:0007669"/>
    <property type="project" value="InterPro"/>
</dbReference>
<name>A0A0A0LKW8_CUCSA</name>
<keyword evidence="4" id="KW-0238">DNA-binding</keyword>
<evidence type="ECO:0000256" key="5">
    <source>
        <dbReference type="ARBA" id="ARBA00023163"/>
    </source>
</evidence>
<keyword evidence="2" id="KW-0677">Repeat</keyword>
<dbReference type="GO" id="GO:0005634">
    <property type="term" value="C:nucleus"/>
    <property type="evidence" value="ECO:0007669"/>
    <property type="project" value="UniProtKB-SubCell"/>
</dbReference>
<reference evidence="9 10" key="1">
    <citation type="journal article" date="2009" name="Nat. Genet.">
        <title>The genome of the cucumber, Cucumis sativus L.</title>
        <authorList>
            <person name="Huang S."/>
            <person name="Li R."/>
            <person name="Zhang Z."/>
            <person name="Li L."/>
            <person name="Gu X."/>
            <person name="Fan W."/>
            <person name="Lucas W.J."/>
            <person name="Wang X."/>
            <person name="Xie B."/>
            <person name="Ni P."/>
            <person name="Ren Y."/>
            <person name="Zhu H."/>
            <person name="Li J."/>
            <person name="Lin K."/>
            <person name="Jin W."/>
            <person name="Fei Z."/>
            <person name="Li G."/>
            <person name="Staub J."/>
            <person name="Kilian A."/>
            <person name="van der Vossen E.A."/>
            <person name="Wu Y."/>
            <person name="Guo J."/>
            <person name="He J."/>
            <person name="Jia Z."/>
            <person name="Ren Y."/>
            <person name="Tian G."/>
            <person name="Lu Y."/>
            <person name="Ruan J."/>
            <person name="Qian W."/>
            <person name="Wang M."/>
            <person name="Huang Q."/>
            <person name="Li B."/>
            <person name="Xuan Z."/>
            <person name="Cao J."/>
            <person name="Asan"/>
            <person name="Wu Z."/>
            <person name="Zhang J."/>
            <person name="Cai Q."/>
            <person name="Bai Y."/>
            <person name="Zhao B."/>
            <person name="Han Y."/>
            <person name="Li Y."/>
            <person name="Li X."/>
            <person name="Wang S."/>
            <person name="Shi Q."/>
            <person name="Liu S."/>
            <person name="Cho W.K."/>
            <person name="Kim J.Y."/>
            <person name="Xu Y."/>
            <person name="Heller-Uszynska K."/>
            <person name="Miao H."/>
            <person name="Cheng Z."/>
            <person name="Zhang S."/>
            <person name="Wu J."/>
            <person name="Yang Y."/>
            <person name="Kang H."/>
            <person name="Li M."/>
            <person name="Liang H."/>
            <person name="Ren X."/>
            <person name="Shi Z."/>
            <person name="Wen M."/>
            <person name="Jian M."/>
            <person name="Yang H."/>
            <person name="Zhang G."/>
            <person name="Yang Z."/>
            <person name="Chen R."/>
            <person name="Liu S."/>
            <person name="Li J."/>
            <person name="Ma L."/>
            <person name="Liu H."/>
            <person name="Zhou Y."/>
            <person name="Zhao J."/>
            <person name="Fang X."/>
            <person name="Li G."/>
            <person name="Fang L."/>
            <person name="Li Y."/>
            <person name="Liu D."/>
            <person name="Zheng H."/>
            <person name="Zhang Y."/>
            <person name="Qin N."/>
            <person name="Li Z."/>
            <person name="Yang G."/>
            <person name="Yang S."/>
            <person name="Bolund L."/>
            <person name="Kristiansen K."/>
            <person name="Zheng H."/>
            <person name="Li S."/>
            <person name="Zhang X."/>
            <person name="Yang H."/>
            <person name="Wang J."/>
            <person name="Sun R."/>
            <person name="Zhang B."/>
            <person name="Jiang S."/>
            <person name="Wang J."/>
            <person name="Du Y."/>
            <person name="Li S."/>
        </authorList>
    </citation>
    <scope>NUCLEOTIDE SEQUENCE [LARGE SCALE GENOMIC DNA]</scope>
    <source>
        <strain evidence="10">cv. 9930</strain>
    </source>
</reference>
<proteinExistence type="predicted"/>
<dbReference type="OrthoDB" id="207175at2759"/>
<reference evidence="9 10" key="2">
    <citation type="journal article" date="2009" name="PLoS ONE">
        <title>An integrated genetic and cytogenetic map of the cucumber genome.</title>
        <authorList>
            <person name="Ren Y."/>
            <person name="Zhang Z."/>
            <person name="Liu J."/>
            <person name="Staub J.E."/>
            <person name="Han Y."/>
            <person name="Cheng Z."/>
            <person name="Li X."/>
            <person name="Lu J."/>
            <person name="Miao H."/>
            <person name="Kang H."/>
            <person name="Xie B."/>
            <person name="Gu X."/>
            <person name="Wang X."/>
            <person name="Du Y."/>
            <person name="Jin W."/>
            <person name="Huang S."/>
        </authorList>
    </citation>
    <scope>NUCLEOTIDE SEQUENCE [LARGE SCALE GENOMIC DNA]</scope>
    <source>
        <strain evidence="10">cv. 9930</strain>
    </source>
</reference>
<dbReference type="EMBL" id="CM002923">
    <property type="protein sequence ID" value="KGN62423.1"/>
    <property type="molecule type" value="Genomic_DNA"/>
</dbReference>
<keyword evidence="10" id="KW-1185">Reference proteome</keyword>
<evidence type="ECO:0000256" key="2">
    <source>
        <dbReference type="ARBA" id="ARBA00022737"/>
    </source>
</evidence>
<evidence type="ECO:0000259" key="8">
    <source>
        <dbReference type="PROSITE" id="PS51032"/>
    </source>
</evidence>
<sequence length="696" mass="75663">MKSMSDNEDSNNNNNNNNNSWLGFSLSPHMKMEVSSSDHPYNQHHSLHSASNPFYLSPHFNNNNTEIFYGIPDNSSLHHHSAAASLSVMPLKSDGSLCIMEALSRSQTEGMVPSSSPKLEDFLGGATMGGRGGYFNQNAESESDREHSFDLLQRPIRQNQQILIQNSNQYYSGLLPSSIGIGTCDPQILPPDDDGIPCFRNWVSRSHYSATHNTLEHHITGGDGGGGGTLMNESNGGGSASIGGMSCGELQSLSLSMSPGSQSSSFTTSGQISPTGGDGTAVETKKRGPGKLCQKQPVHRKSIDTFGQRTSQYRGVTRHRWTGRYEAHLWDNSCKKEGQTRKGRQVYLGGYDMEEKAARAYDLAALKYWGPSTHINFPLENYQTELEEMKNMSRQEYVAHLRRKSSGFSRGASVFRGVTRHHQHGRWQARIGRVAGNKDLYLGTFSTQEEAAEAYDIAAIKFRGVNAVTNFDISRYDVEKIMASNTLLAGELARRNKDVEPSNDSSIVPYDSSIVSNNNGGIGIGMEINPDANTANGNANDWKMALYQNPSHHQQQAAAATCVADSLDNHQNKSMAVSGGYRNTSFSMALQDLIGIESLSANTHGIEDDVSKQVTHFSNSSSLVTSLSSSREGSPDKTNVSMPFGKAPPLMASKLIGATNGVGVGSWYPSPQQLRPTAAAAISMAHLPVFATWNDT</sequence>
<dbReference type="OMA" id="MDEHHHV"/>
<dbReference type="InterPro" id="IPR001471">
    <property type="entry name" value="AP2/ERF_dom"/>
</dbReference>
<evidence type="ECO:0000313" key="10">
    <source>
        <dbReference type="Proteomes" id="UP000029981"/>
    </source>
</evidence>
<dbReference type="Gene3D" id="3.30.730.10">
    <property type="entry name" value="AP2/ERF domain"/>
    <property type="match status" value="2"/>
</dbReference>